<comment type="caution">
    <text evidence="9">The sequence shown here is derived from an EMBL/GenBank/DDBJ whole genome shotgun (WGS) entry which is preliminary data.</text>
</comment>
<dbReference type="OrthoDB" id="170372at2157"/>
<evidence type="ECO:0000256" key="7">
    <source>
        <dbReference type="SAM" id="Phobius"/>
    </source>
</evidence>
<organism evidence="9 10">
    <name type="scientific">Natrialba asiatica (strain ATCC 700177 / DSM 12278 / JCM 9576 / FERM P-10747 / NBRC 102637 / 172P1)</name>
    <dbReference type="NCBI Taxonomy" id="29540"/>
    <lineage>
        <taxon>Archaea</taxon>
        <taxon>Methanobacteriati</taxon>
        <taxon>Methanobacteriota</taxon>
        <taxon>Stenosarchaea group</taxon>
        <taxon>Halobacteria</taxon>
        <taxon>Halobacteriales</taxon>
        <taxon>Natrialbaceae</taxon>
        <taxon>Natrialba</taxon>
    </lineage>
</organism>
<dbReference type="InterPro" id="IPR051447">
    <property type="entry name" value="Lipoprotein-release_system"/>
</dbReference>
<dbReference type="Pfam" id="PF02687">
    <property type="entry name" value="FtsX"/>
    <property type="match status" value="1"/>
</dbReference>
<dbReference type="PATRIC" id="fig|29540.5.peg.2131"/>
<keyword evidence="2" id="KW-1003">Cell membrane</keyword>
<evidence type="ECO:0000313" key="10">
    <source>
        <dbReference type="Proteomes" id="UP000011554"/>
    </source>
</evidence>
<evidence type="ECO:0000259" key="8">
    <source>
        <dbReference type="Pfam" id="PF02687"/>
    </source>
</evidence>
<keyword evidence="10" id="KW-1185">Reference proteome</keyword>
<reference evidence="9 10" key="1">
    <citation type="journal article" date="2014" name="PLoS Genet.">
        <title>Phylogenetically driven sequencing of extremely halophilic archaea reveals strategies for static and dynamic osmo-response.</title>
        <authorList>
            <person name="Becker E.A."/>
            <person name="Seitzer P.M."/>
            <person name="Tritt A."/>
            <person name="Larsen D."/>
            <person name="Krusor M."/>
            <person name="Yao A.I."/>
            <person name="Wu D."/>
            <person name="Madern D."/>
            <person name="Eisen J.A."/>
            <person name="Darling A.E."/>
            <person name="Facciotti M.T."/>
        </authorList>
    </citation>
    <scope>NUCLEOTIDE SEQUENCE [LARGE SCALE GENOMIC DNA]</scope>
    <source>
        <strain evidence="9 10">DSM 12278</strain>
    </source>
</reference>
<evidence type="ECO:0000256" key="2">
    <source>
        <dbReference type="ARBA" id="ARBA00022475"/>
    </source>
</evidence>
<keyword evidence="5 7" id="KW-0472">Membrane</keyword>
<feature type="transmembrane region" description="Helical" evidence="7">
    <location>
        <begin position="67"/>
        <end position="92"/>
    </location>
</feature>
<comment type="subcellular location">
    <subcellularLocation>
        <location evidence="1">Cell membrane</location>
        <topology evidence="1">Multi-pass membrane protein</topology>
    </subcellularLocation>
</comment>
<gene>
    <name evidence="9" type="ORF">C481_10485</name>
</gene>
<feature type="region of interest" description="Disordered" evidence="6">
    <location>
        <begin position="1"/>
        <end position="40"/>
    </location>
</feature>
<dbReference type="GO" id="GO:0044874">
    <property type="term" value="P:lipoprotein localization to outer membrane"/>
    <property type="evidence" value="ECO:0007669"/>
    <property type="project" value="TreeGrafter"/>
</dbReference>
<feature type="domain" description="ABC3 transporter permease C-terminal" evidence="8">
    <location>
        <begin position="354"/>
        <end position="471"/>
    </location>
</feature>
<feature type="region of interest" description="Disordered" evidence="6">
    <location>
        <begin position="156"/>
        <end position="178"/>
    </location>
</feature>
<evidence type="ECO:0000313" key="9">
    <source>
        <dbReference type="EMBL" id="ELZ01287.1"/>
    </source>
</evidence>
<dbReference type="Proteomes" id="UP000011554">
    <property type="component" value="Unassembled WGS sequence"/>
</dbReference>
<dbReference type="InterPro" id="IPR003838">
    <property type="entry name" value="ABC3_permease_C"/>
</dbReference>
<dbReference type="GO" id="GO:0098797">
    <property type="term" value="C:plasma membrane protein complex"/>
    <property type="evidence" value="ECO:0007669"/>
    <property type="project" value="TreeGrafter"/>
</dbReference>
<dbReference type="PANTHER" id="PTHR30489">
    <property type="entry name" value="LIPOPROTEIN-RELEASING SYSTEM TRANSMEMBRANE PROTEIN LOLE"/>
    <property type="match status" value="1"/>
</dbReference>
<name>M0ASI3_NATA1</name>
<feature type="transmembrane region" description="Helical" evidence="7">
    <location>
        <begin position="396"/>
        <end position="425"/>
    </location>
</feature>
<evidence type="ECO:0000256" key="4">
    <source>
        <dbReference type="ARBA" id="ARBA00022989"/>
    </source>
</evidence>
<feature type="compositionally biased region" description="Basic and acidic residues" evidence="6">
    <location>
        <begin position="19"/>
        <end position="35"/>
    </location>
</feature>
<evidence type="ECO:0000256" key="3">
    <source>
        <dbReference type="ARBA" id="ARBA00022692"/>
    </source>
</evidence>
<proteinExistence type="predicted"/>
<dbReference type="STRING" id="29540.C481_10485"/>
<dbReference type="PANTHER" id="PTHR30489:SF0">
    <property type="entry name" value="LIPOPROTEIN-RELEASING SYSTEM TRANSMEMBRANE PROTEIN LOLE"/>
    <property type="match status" value="1"/>
</dbReference>
<sequence>MDGWSPMDTDDEQPPNAGNERRGQSRDERRTDEFSGRGTNRTRWVGLGRLAVTRLWKRTTKTTSRRVIATISAVALTIALLVVVTGVALALADGGTTTENDADVQVTPESTDLLSSINGVEGARLGEANERAASIRAGEGVDHATPVLTEPMRLERAGEGGTTVTESNETDANATDNRTATDPQTILLVGVTPDEEPRTVAGLPTNELAAESNAAADDTVTTGTNATAAPGQRELVLSTTAAERLGVTAGDELAVSSSQFEATDTPPPTVTVTAVAETSGDDETPVALGHLRALQTLSGASEGELADRVLVWGESDAAADEAAAAYPDATVETPDRTDPSLLFDDGLAFVTSVLALVVGVAICAAFVATTAGMTVNEDRRMLAVLESVGFPTHSRLAIVAISTQALTLCGALLGGVLGFVGIHALNAVASGTIAPGAIAETHPLFLPYALVIACVAGLIAIPYPLVIAARTSVLAEVSR</sequence>
<evidence type="ECO:0000256" key="6">
    <source>
        <dbReference type="SAM" id="MobiDB-lite"/>
    </source>
</evidence>
<feature type="transmembrane region" description="Helical" evidence="7">
    <location>
        <begin position="445"/>
        <end position="469"/>
    </location>
</feature>
<keyword evidence="3 7" id="KW-0812">Transmembrane</keyword>
<dbReference type="AlphaFoldDB" id="M0ASI3"/>
<feature type="transmembrane region" description="Helical" evidence="7">
    <location>
        <begin position="346"/>
        <end position="375"/>
    </location>
</feature>
<dbReference type="eggNOG" id="arCOG02312">
    <property type="taxonomic scope" value="Archaea"/>
</dbReference>
<accession>M0ASI3</accession>
<evidence type="ECO:0000256" key="5">
    <source>
        <dbReference type="ARBA" id="ARBA00023136"/>
    </source>
</evidence>
<evidence type="ECO:0000256" key="1">
    <source>
        <dbReference type="ARBA" id="ARBA00004651"/>
    </source>
</evidence>
<keyword evidence="4 7" id="KW-1133">Transmembrane helix</keyword>
<protein>
    <recommendedName>
        <fullName evidence="8">ABC3 transporter permease C-terminal domain-containing protein</fullName>
    </recommendedName>
</protein>
<dbReference type="EMBL" id="AOIO01000026">
    <property type="protein sequence ID" value="ELZ01287.1"/>
    <property type="molecule type" value="Genomic_DNA"/>
</dbReference>